<dbReference type="Gene3D" id="1.10.3210.10">
    <property type="entry name" value="Hypothetical protein af1432"/>
    <property type="match status" value="1"/>
</dbReference>
<dbReference type="SUPFAM" id="SSF51206">
    <property type="entry name" value="cAMP-binding domain-like"/>
    <property type="match status" value="1"/>
</dbReference>
<dbReference type="PANTHER" id="PTHR33525:SF3">
    <property type="entry name" value="RIBONUCLEASE Y"/>
    <property type="match status" value="1"/>
</dbReference>
<dbReference type="InterPro" id="IPR018490">
    <property type="entry name" value="cNMP-bd_dom_sf"/>
</dbReference>
<dbReference type="PROSITE" id="PS51833">
    <property type="entry name" value="HDOD"/>
    <property type="match status" value="1"/>
</dbReference>
<dbReference type="Proteomes" id="UP000295707">
    <property type="component" value="Unassembled WGS sequence"/>
</dbReference>
<accession>A0A4R1HAQ1</accession>
<organism evidence="2 3">
    <name type="scientific">Thiogranum longum</name>
    <dbReference type="NCBI Taxonomy" id="1537524"/>
    <lineage>
        <taxon>Bacteria</taxon>
        <taxon>Pseudomonadati</taxon>
        <taxon>Pseudomonadota</taxon>
        <taxon>Gammaproteobacteria</taxon>
        <taxon>Chromatiales</taxon>
        <taxon>Ectothiorhodospiraceae</taxon>
        <taxon>Thiogranum</taxon>
    </lineage>
</organism>
<dbReference type="PANTHER" id="PTHR33525">
    <property type="match status" value="1"/>
</dbReference>
<dbReference type="RefSeq" id="WP_132972229.1">
    <property type="nucleotide sequence ID" value="NZ_SMFX01000001.1"/>
</dbReference>
<sequence length="414" mass="45643">MDASTDVMDVLRLLLDLRDLDEMGDVALLDLARDARVETLGGGQLLHADEHLDRHVYLLEGEVDLIADGKTMQTVTAGNERALLPVFRIHTRGLVARCTRPARLMVLNQATFDHYAATLRPDRGACTGITVEEYTSSDALPGLIDEIRQAFYHQEVDLPSMPDMALKISRAVQSPDADFRQIATTVQADPVIAARIVQVANSAMYAGVSRVESVQNAITRIGLQTTRVIVMTVVLKNLYTPQTRLIHDRMKAYYLHSIRIGAICHALAAHLPGFDPEQAFLAGLMHNIGVLPLLIQADRRSDLNHDPDVLEQVIQELAWPVGALLLEQWAFEPPFITAAREATNWDRDVEEADYCDIVQVAQLHAVLVGGKRVDAPPLVELPAFNRLPMGEVDPVKLVEAAREEIGEITGMLAG</sequence>
<gene>
    <name evidence="2" type="ORF">DFR30_1696</name>
</gene>
<protein>
    <submittedName>
        <fullName evidence="2">HD-like signal output (HDOD) protein</fullName>
    </submittedName>
</protein>
<dbReference type="EMBL" id="SMFX01000001">
    <property type="protein sequence ID" value="TCK18418.1"/>
    <property type="molecule type" value="Genomic_DNA"/>
</dbReference>
<evidence type="ECO:0000313" key="3">
    <source>
        <dbReference type="Proteomes" id="UP000295707"/>
    </source>
</evidence>
<dbReference type="Pfam" id="PF08668">
    <property type="entry name" value="HDOD"/>
    <property type="match status" value="1"/>
</dbReference>
<name>A0A4R1HAQ1_9GAMM</name>
<comment type="caution">
    <text evidence="2">The sequence shown here is derived from an EMBL/GenBank/DDBJ whole genome shotgun (WGS) entry which is preliminary data.</text>
</comment>
<feature type="domain" description="HDOD" evidence="1">
    <location>
        <begin position="158"/>
        <end position="345"/>
    </location>
</feature>
<evidence type="ECO:0000313" key="2">
    <source>
        <dbReference type="EMBL" id="TCK18418.1"/>
    </source>
</evidence>
<evidence type="ECO:0000259" key="1">
    <source>
        <dbReference type="PROSITE" id="PS51833"/>
    </source>
</evidence>
<keyword evidence="3" id="KW-1185">Reference proteome</keyword>
<proteinExistence type="predicted"/>
<dbReference type="InterPro" id="IPR013976">
    <property type="entry name" value="HDOD"/>
</dbReference>
<dbReference type="OrthoDB" id="598113at2"/>
<dbReference type="AlphaFoldDB" id="A0A4R1HAQ1"/>
<reference evidence="2 3" key="1">
    <citation type="submission" date="2019-03" db="EMBL/GenBank/DDBJ databases">
        <title>Genomic Encyclopedia of Type Strains, Phase IV (KMG-IV): sequencing the most valuable type-strain genomes for metagenomic binning, comparative biology and taxonomic classification.</title>
        <authorList>
            <person name="Goeker M."/>
        </authorList>
    </citation>
    <scope>NUCLEOTIDE SEQUENCE [LARGE SCALE GENOMIC DNA]</scope>
    <source>
        <strain evidence="2 3">DSM 19610</strain>
    </source>
</reference>
<dbReference type="SUPFAM" id="SSF109604">
    <property type="entry name" value="HD-domain/PDEase-like"/>
    <property type="match status" value="1"/>
</dbReference>
<dbReference type="InterPro" id="IPR052340">
    <property type="entry name" value="RNase_Y/CdgJ"/>
</dbReference>